<dbReference type="EMBL" id="KZ613522">
    <property type="protein sequence ID" value="PMD14448.1"/>
    <property type="molecule type" value="Genomic_DNA"/>
</dbReference>
<dbReference type="AlphaFoldDB" id="A0A2J6PK68"/>
<dbReference type="InterPro" id="IPR054539">
    <property type="entry name" value="Beta-prop_PDH"/>
</dbReference>
<keyword evidence="3" id="KW-1185">Reference proteome</keyword>
<sequence length="114" mass="11735">MLVVHQGGVGVLGITWTDNGSLDVYSSSIKTLINDATGPFTTGWIRLSVAAFKNGQSADPSTSTTAAVNIMINANNGACPKSCSRPASLAWDSKDSPHMSSDSTGEIFIIGGTS</sequence>
<dbReference type="Proteomes" id="UP000235672">
    <property type="component" value="Unassembled WGS sequence"/>
</dbReference>
<gene>
    <name evidence="2" type="ORF">NA56DRAFT_664770</name>
</gene>
<evidence type="ECO:0000313" key="2">
    <source>
        <dbReference type="EMBL" id="PMD14448.1"/>
    </source>
</evidence>
<feature type="domain" description="Pyrroloquinoline quinone-dependent pyranose dehydrogenase beta-propeller" evidence="1">
    <location>
        <begin position="47"/>
        <end position="111"/>
    </location>
</feature>
<dbReference type="STRING" id="1745343.A0A2J6PK68"/>
<dbReference type="OrthoDB" id="507128at2759"/>
<evidence type="ECO:0000259" key="1">
    <source>
        <dbReference type="Pfam" id="PF22807"/>
    </source>
</evidence>
<organism evidence="2 3">
    <name type="scientific">Hyaloscypha hepaticicola</name>
    <dbReference type="NCBI Taxonomy" id="2082293"/>
    <lineage>
        <taxon>Eukaryota</taxon>
        <taxon>Fungi</taxon>
        <taxon>Dikarya</taxon>
        <taxon>Ascomycota</taxon>
        <taxon>Pezizomycotina</taxon>
        <taxon>Leotiomycetes</taxon>
        <taxon>Helotiales</taxon>
        <taxon>Hyaloscyphaceae</taxon>
        <taxon>Hyaloscypha</taxon>
    </lineage>
</organism>
<dbReference type="Pfam" id="PF22807">
    <property type="entry name" value="TrAA12"/>
    <property type="match status" value="1"/>
</dbReference>
<name>A0A2J6PK68_9HELO</name>
<accession>A0A2J6PK68</accession>
<protein>
    <recommendedName>
        <fullName evidence="1">Pyrroloquinoline quinone-dependent pyranose dehydrogenase beta-propeller domain-containing protein</fullName>
    </recommendedName>
</protein>
<proteinExistence type="predicted"/>
<reference evidence="2 3" key="1">
    <citation type="submission" date="2016-05" db="EMBL/GenBank/DDBJ databases">
        <title>A degradative enzymes factory behind the ericoid mycorrhizal symbiosis.</title>
        <authorList>
            <consortium name="DOE Joint Genome Institute"/>
            <person name="Martino E."/>
            <person name="Morin E."/>
            <person name="Grelet G."/>
            <person name="Kuo A."/>
            <person name="Kohler A."/>
            <person name="Daghino S."/>
            <person name="Barry K."/>
            <person name="Choi C."/>
            <person name="Cichocki N."/>
            <person name="Clum A."/>
            <person name="Copeland A."/>
            <person name="Hainaut M."/>
            <person name="Haridas S."/>
            <person name="Labutti K."/>
            <person name="Lindquist E."/>
            <person name="Lipzen A."/>
            <person name="Khouja H.-R."/>
            <person name="Murat C."/>
            <person name="Ohm R."/>
            <person name="Olson A."/>
            <person name="Spatafora J."/>
            <person name="Veneault-Fourrey C."/>
            <person name="Henrissat B."/>
            <person name="Grigoriev I."/>
            <person name="Martin F."/>
            <person name="Perotto S."/>
        </authorList>
    </citation>
    <scope>NUCLEOTIDE SEQUENCE [LARGE SCALE GENOMIC DNA]</scope>
    <source>
        <strain evidence="2 3">UAMH 7357</strain>
    </source>
</reference>
<evidence type="ECO:0000313" key="3">
    <source>
        <dbReference type="Proteomes" id="UP000235672"/>
    </source>
</evidence>